<reference evidence="1" key="1">
    <citation type="submission" date="2020-11" db="EMBL/GenBank/DDBJ databases">
        <title>Isolation and identification of active actinomycetes.</title>
        <authorList>
            <person name="Yu B."/>
        </authorList>
    </citation>
    <scope>NUCLEOTIDE SEQUENCE</scope>
    <source>
        <strain evidence="1">NEAU-YB345</strain>
    </source>
</reference>
<organism evidence="1 2">
    <name type="scientific">Streptacidiphilus fuscans</name>
    <dbReference type="NCBI Taxonomy" id="2789292"/>
    <lineage>
        <taxon>Bacteria</taxon>
        <taxon>Bacillati</taxon>
        <taxon>Actinomycetota</taxon>
        <taxon>Actinomycetes</taxon>
        <taxon>Kitasatosporales</taxon>
        <taxon>Streptomycetaceae</taxon>
        <taxon>Streptacidiphilus</taxon>
    </lineage>
</organism>
<dbReference type="EMBL" id="JADPRT010000011">
    <property type="protein sequence ID" value="MBF9071262.1"/>
    <property type="molecule type" value="Genomic_DNA"/>
</dbReference>
<keyword evidence="2" id="KW-1185">Reference proteome</keyword>
<dbReference type="RefSeq" id="WP_196196428.1">
    <property type="nucleotide sequence ID" value="NZ_JADPRT010000011.1"/>
</dbReference>
<evidence type="ECO:0000313" key="2">
    <source>
        <dbReference type="Proteomes" id="UP000657385"/>
    </source>
</evidence>
<name>A0A931B9T2_9ACTN</name>
<protein>
    <submittedName>
        <fullName evidence="1">Uncharacterized protein</fullName>
    </submittedName>
</protein>
<sequence length="62" mass="6894">MQNVITPLSRADLANNRIRALLARARGRRLTASERDLYTRLVDEYLAARTAANQPLEIATAA</sequence>
<dbReference type="Proteomes" id="UP000657385">
    <property type="component" value="Unassembled WGS sequence"/>
</dbReference>
<gene>
    <name evidence="1" type="ORF">I2501_24905</name>
</gene>
<accession>A0A931B9T2</accession>
<comment type="caution">
    <text evidence="1">The sequence shown here is derived from an EMBL/GenBank/DDBJ whole genome shotgun (WGS) entry which is preliminary data.</text>
</comment>
<evidence type="ECO:0000313" key="1">
    <source>
        <dbReference type="EMBL" id="MBF9071262.1"/>
    </source>
</evidence>
<proteinExistence type="predicted"/>
<dbReference type="AlphaFoldDB" id="A0A931B9T2"/>